<proteinExistence type="predicted"/>
<dbReference type="Proteomes" id="UP000176294">
    <property type="component" value="Unassembled WGS sequence"/>
</dbReference>
<evidence type="ECO:0000313" key="2">
    <source>
        <dbReference type="Proteomes" id="UP000176294"/>
    </source>
</evidence>
<gene>
    <name evidence="1" type="ORF">BEN47_10420</name>
</gene>
<comment type="caution">
    <text evidence="1">The sequence shown here is derived from an EMBL/GenBank/DDBJ whole genome shotgun (WGS) entry which is preliminary data.</text>
</comment>
<accession>A0A1G1T9A0</accession>
<dbReference type="EMBL" id="MDZB01000084">
    <property type="protein sequence ID" value="OGX87449.1"/>
    <property type="molecule type" value="Genomic_DNA"/>
</dbReference>
<sequence length="183" mass="19588">MVPVACCPEETRDYVNLREILLFMTETAPGSPLLVAGARTSAPELLVTVRLDVDLVAAARSGSPFVGQAHAWQCEDGGAKGLKDKVSVVTFTSNNVFNGVPAGQSLETFVRCTGGYSRYSNRDFPLAQLADSLNRWQSADLGGPLSLRIGPKPTGGAPQQFPVRIRTNSGKELAKATPEIIWD</sequence>
<organism evidence="1 2">
    <name type="scientific">Hymenobacter lapidarius</name>
    <dbReference type="NCBI Taxonomy" id="1908237"/>
    <lineage>
        <taxon>Bacteria</taxon>
        <taxon>Pseudomonadati</taxon>
        <taxon>Bacteroidota</taxon>
        <taxon>Cytophagia</taxon>
        <taxon>Cytophagales</taxon>
        <taxon>Hymenobacteraceae</taxon>
        <taxon>Hymenobacter</taxon>
    </lineage>
</organism>
<dbReference type="AlphaFoldDB" id="A0A1G1T9A0"/>
<protein>
    <submittedName>
        <fullName evidence="1">Uncharacterized protein</fullName>
    </submittedName>
</protein>
<name>A0A1G1T9A0_9BACT</name>
<reference evidence="1 2" key="1">
    <citation type="submission" date="2016-08" db="EMBL/GenBank/DDBJ databases">
        <title>Hymenobacter coccineus sp. nov., Hymenobacter lapidarius sp. nov. and Hymenobacter glacialis sp. nov., isolated from Antarctic soil.</title>
        <authorList>
            <person name="Sedlacek I."/>
            <person name="Kralova S."/>
            <person name="Kyrova K."/>
            <person name="Maslanova I."/>
            <person name="Stankova E."/>
            <person name="Vrbovska V."/>
            <person name="Nemec M."/>
            <person name="Bartak M."/>
            <person name="Svec P."/>
            <person name="Busse H.-J."/>
            <person name="Pantucek R."/>
        </authorList>
    </citation>
    <scope>NUCLEOTIDE SEQUENCE [LARGE SCALE GENOMIC DNA]</scope>
    <source>
        <strain evidence="1 2">CCM 8643</strain>
    </source>
</reference>
<evidence type="ECO:0000313" key="1">
    <source>
        <dbReference type="EMBL" id="OGX87449.1"/>
    </source>
</evidence>
<keyword evidence="2" id="KW-1185">Reference proteome</keyword>